<keyword evidence="2" id="KW-1185">Reference proteome</keyword>
<reference evidence="3" key="1">
    <citation type="submission" date="2025-08" db="UniProtKB">
        <authorList>
            <consortium name="RefSeq"/>
        </authorList>
    </citation>
    <scope>IDENTIFICATION</scope>
    <source>
        <tissue evidence="3">Leaves</tissue>
    </source>
</reference>
<dbReference type="Gene3D" id="3.60.10.10">
    <property type="entry name" value="Endonuclease/exonuclease/phosphatase"/>
    <property type="match status" value="1"/>
</dbReference>
<dbReference type="PANTHER" id="PTHR47723">
    <property type="entry name" value="OS05G0353850 PROTEIN"/>
    <property type="match status" value="1"/>
</dbReference>
<dbReference type="InterPro" id="IPR002156">
    <property type="entry name" value="RNaseH_domain"/>
</dbReference>
<dbReference type="SUPFAM" id="SSF56672">
    <property type="entry name" value="DNA/RNA polymerases"/>
    <property type="match status" value="1"/>
</dbReference>
<dbReference type="InterPro" id="IPR036691">
    <property type="entry name" value="Endo/exonu/phosph_ase_sf"/>
</dbReference>
<dbReference type="CDD" id="cd06222">
    <property type="entry name" value="RNase_H_like"/>
    <property type="match status" value="1"/>
</dbReference>
<dbReference type="InterPro" id="IPR000477">
    <property type="entry name" value="RT_dom"/>
</dbReference>
<dbReference type="PANTHER" id="PTHR47723:SF19">
    <property type="entry name" value="POLYNUCLEOTIDYL TRANSFERASE, RIBONUCLEASE H-LIKE SUPERFAMILY PROTEIN"/>
    <property type="match status" value="1"/>
</dbReference>
<evidence type="ECO:0000259" key="1">
    <source>
        <dbReference type="PROSITE" id="PS50878"/>
    </source>
</evidence>
<dbReference type="InterPro" id="IPR044730">
    <property type="entry name" value="RNase_H-like_dom_plant"/>
</dbReference>
<dbReference type="InterPro" id="IPR043502">
    <property type="entry name" value="DNA/RNA_pol_sf"/>
</dbReference>
<dbReference type="Pfam" id="PF13456">
    <property type="entry name" value="RVT_3"/>
    <property type="match status" value="1"/>
</dbReference>
<evidence type="ECO:0000313" key="2">
    <source>
        <dbReference type="Proteomes" id="UP001652660"/>
    </source>
</evidence>
<dbReference type="CDD" id="cd01650">
    <property type="entry name" value="RT_nLTR_like"/>
    <property type="match status" value="1"/>
</dbReference>
<organism evidence="2 3">
    <name type="scientific">Coffea arabica</name>
    <name type="common">Arabian coffee</name>
    <dbReference type="NCBI Taxonomy" id="13443"/>
    <lineage>
        <taxon>Eukaryota</taxon>
        <taxon>Viridiplantae</taxon>
        <taxon>Streptophyta</taxon>
        <taxon>Embryophyta</taxon>
        <taxon>Tracheophyta</taxon>
        <taxon>Spermatophyta</taxon>
        <taxon>Magnoliopsida</taxon>
        <taxon>eudicotyledons</taxon>
        <taxon>Gunneridae</taxon>
        <taxon>Pentapetalae</taxon>
        <taxon>asterids</taxon>
        <taxon>lamiids</taxon>
        <taxon>Gentianales</taxon>
        <taxon>Rubiaceae</taxon>
        <taxon>Ixoroideae</taxon>
        <taxon>Gardenieae complex</taxon>
        <taxon>Bertiereae - Coffeeae clade</taxon>
        <taxon>Coffeeae</taxon>
        <taxon>Coffea</taxon>
    </lineage>
</organism>
<sequence>MLDQINILVWNIRGASRRDSLRYLKRLCHENNVRLLILIEPMSLKGQLEVVRRYLNFDFSALYIDGKIWVFWSCLVQISCVEYAEQMIHAQVSFASGASFWLSAVYIRCTRVGRRPLWEAMESVTSLVSLNQPWVAAGDFNVIAAVEEREGGAPTNVQNMDEFNASMFNCGLSAIDFDGSRFTWTNGSIWQRLDRRHPQFREIVSEAWSKEVYGMGMVRFYNKLKMVRDKLKHWNREVFGNVSSKMQAPSELPFEVPRVTQADNELMKRLPMMEEIHEDFFQGMEQPKSWFHSLLVLIAKVEGFVLGRGIVDNVLLAQELVLDLDRRLVDPNLILKLDMEKAYDRVNWSFLLFMLRQYGFEEAVVDLLFCTFSNSWFSVLINGEPTGFVKSYQGVWQEDPLSPTLFLFMAEFLGRGLQGIFDSKDSRHFVSAGSKVPYLAFADDMIIFTRCSQDALVSIRDFLQLYQHCFGQKVNTTKSVFCASSRITDTQLTLVSTALGYQRQGFPFRYLGVPLIRDRVTCAAFDGLLGRVLQPPKDEQWLRLLLLGHLVSKILDLHIFPNTRDPMIWAASPSGSFTVSSAWEVLRSKYNRSAIDSLVWSSVVPLKISLFAWRLLRGWLPLDDLFQGRGLRLASKCYCCGRAPETGDHLFVSGPLASSVWRHFSHIFGLMVQGSGVVTRLASWLLSHWFVSQNHIRVILPLSILWFLWKGLSKARFEGMSMLSNQIINQVCTFLDQLGRGSLLRVEYFKEDTDYAWVHYGKVNEKLVQFRAFSWVKSPEQAMKLNTDASVVSGRASGGGVVRSAEGDLVFAFYKEFGDQNVLSAEALALLEGLRSCQDNNLRGFVVEVDSSTLVSVVSSKLPSRWPLCNIIRHIQFLAANLGVSLVHTFREANAVADALASLNLQSDVRFSSDIDLPSKVQSLLQLDKLSTSYVRLCTVSG</sequence>
<gene>
    <name evidence="3" type="primary">LOC140012663</name>
</gene>
<dbReference type="GeneID" id="140012663"/>
<accession>A0ABM4VBZ6</accession>
<dbReference type="PROSITE" id="PS50878">
    <property type="entry name" value="RT_POL"/>
    <property type="match status" value="1"/>
</dbReference>
<dbReference type="InterPro" id="IPR036397">
    <property type="entry name" value="RNaseH_sf"/>
</dbReference>
<evidence type="ECO:0000313" key="3">
    <source>
        <dbReference type="RefSeq" id="XP_071917045.1"/>
    </source>
</evidence>
<protein>
    <recommendedName>
        <fullName evidence="1">Reverse transcriptase domain-containing protein</fullName>
    </recommendedName>
</protein>
<dbReference type="SUPFAM" id="SSF56219">
    <property type="entry name" value="DNase I-like"/>
    <property type="match status" value="1"/>
</dbReference>
<dbReference type="Gene3D" id="3.30.420.10">
    <property type="entry name" value="Ribonuclease H-like superfamily/Ribonuclease H"/>
    <property type="match status" value="1"/>
</dbReference>
<dbReference type="SUPFAM" id="SSF53098">
    <property type="entry name" value="Ribonuclease H-like"/>
    <property type="match status" value="1"/>
</dbReference>
<dbReference type="Proteomes" id="UP001652660">
    <property type="component" value="Chromosome 8e"/>
</dbReference>
<dbReference type="Pfam" id="PF00078">
    <property type="entry name" value="RVT_1"/>
    <property type="match status" value="1"/>
</dbReference>
<dbReference type="InterPro" id="IPR012337">
    <property type="entry name" value="RNaseH-like_sf"/>
</dbReference>
<dbReference type="InterPro" id="IPR053151">
    <property type="entry name" value="RNase_H-like"/>
</dbReference>
<dbReference type="RefSeq" id="XP_071917045.1">
    <property type="nucleotide sequence ID" value="XM_072060944.1"/>
</dbReference>
<dbReference type="Pfam" id="PF13966">
    <property type="entry name" value="zf-RVT"/>
    <property type="match status" value="1"/>
</dbReference>
<name>A0ABM4VBZ6_COFAR</name>
<feature type="domain" description="Reverse transcriptase" evidence="1">
    <location>
        <begin position="240"/>
        <end position="515"/>
    </location>
</feature>
<dbReference type="InterPro" id="IPR026960">
    <property type="entry name" value="RVT-Znf"/>
</dbReference>
<proteinExistence type="predicted"/>